<dbReference type="GO" id="GO:0015970">
    <property type="term" value="P:guanosine tetraphosphate biosynthetic process"/>
    <property type="evidence" value="ECO:0007669"/>
    <property type="project" value="UniProtKB-UniPathway"/>
</dbReference>
<dbReference type="SUPFAM" id="SSF109604">
    <property type="entry name" value="HD-domain/PDEase-like"/>
    <property type="match status" value="1"/>
</dbReference>
<evidence type="ECO:0000313" key="10">
    <source>
        <dbReference type="Proteomes" id="UP000501676"/>
    </source>
</evidence>
<dbReference type="PROSITE" id="PS51671">
    <property type="entry name" value="ACT"/>
    <property type="match status" value="1"/>
</dbReference>
<dbReference type="Gene3D" id="3.30.460.10">
    <property type="entry name" value="Beta Polymerase, domain 2"/>
    <property type="match status" value="1"/>
</dbReference>
<dbReference type="FunFam" id="1.10.3210.10:FF:000001">
    <property type="entry name" value="GTP pyrophosphokinase RelA"/>
    <property type="match status" value="1"/>
</dbReference>
<feature type="domain" description="ACT" evidence="6">
    <location>
        <begin position="676"/>
        <end position="750"/>
    </location>
</feature>
<dbReference type="InterPro" id="IPR043519">
    <property type="entry name" value="NT_sf"/>
</dbReference>
<dbReference type="PROSITE" id="PS51880">
    <property type="entry name" value="TGS"/>
    <property type="match status" value="1"/>
</dbReference>
<dbReference type="CDD" id="cd04876">
    <property type="entry name" value="ACT_RelA-SpoT"/>
    <property type="match status" value="1"/>
</dbReference>
<keyword evidence="3" id="KW-0342">GTP-binding</keyword>
<evidence type="ECO:0000256" key="5">
    <source>
        <dbReference type="RuleBase" id="RU003847"/>
    </source>
</evidence>
<dbReference type="NCBIfam" id="TIGR00691">
    <property type="entry name" value="spoT_relA"/>
    <property type="match status" value="1"/>
</dbReference>
<dbReference type="EC" id="2.7.6.5" evidence="2"/>
<dbReference type="InterPro" id="IPR003607">
    <property type="entry name" value="HD/PDEase_dom"/>
</dbReference>
<comment type="similarity">
    <text evidence="5">Belongs to the relA/spoT family.</text>
</comment>
<keyword evidence="3" id="KW-0547">Nucleotide-binding</keyword>
<dbReference type="PROSITE" id="PS51831">
    <property type="entry name" value="HD"/>
    <property type="match status" value="1"/>
</dbReference>
<comment type="catalytic activity">
    <reaction evidence="4">
        <text>GTP + ATP = guanosine 3'-diphosphate 5'-triphosphate + AMP</text>
        <dbReference type="Rhea" id="RHEA:22088"/>
        <dbReference type="ChEBI" id="CHEBI:30616"/>
        <dbReference type="ChEBI" id="CHEBI:37565"/>
        <dbReference type="ChEBI" id="CHEBI:142410"/>
        <dbReference type="ChEBI" id="CHEBI:456215"/>
        <dbReference type="EC" id="2.7.6.5"/>
    </reaction>
</comment>
<evidence type="ECO:0000259" key="7">
    <source>
        <dbReference type="PROSITE" id="PS51831"/>
    </source>
</evidence>
<protein>
    <recommendedName>
        <fullName evidence="2">GTP diphosphokinase</fullName>
        <ecNumber evidence="2">2.7.6.5</ecNumber>
    </recommendedName>
</protein>
<dbReference type="Proteomes" id="UP000501676">
    <property type="component" value="Chromosome"/>
</dbReference>
<dbReference type="InterPro" id="IPR033655">
    <property type="entry name" value="TGS_RelA/SpoT"/>
</dbReference>
<organism evidence="9 10">
    <name type="scientific">Lactobacillus iners</name>
    <dbReference type="NCBI Taxonomy" id="147802"/>
    <lineage>
        <taxon>Bacteria</taxon>
        <taxon>Bacillati</taxon>
        <taxon>Bacillota</taxon>
        <taxon>Bacilli</taxon>
        <taxon>Lactobacillales</taxon>
        <taxon>Lactobacillaceae</taxon>
        <taxon>Lactobacillus</taxon>
    </lineage>
</organism>
<proteinExistence type="inferred from homology"/>
<dbReference type="SMART" id="SM00471">
    <property type="entry name" value="HDc"/>
    <property type="match status" value="1"/>
</dbReference>
<dbReference type="InterPro" id="IPR004095">
    <property type="entry name" value="TGS"/>
</dbReference>
<comment type="pathway">
    <text evidence="1">Purine metabolism; ppGpp biosynthesis; ppGpp from GTP: step 1/2.</text>
</comment>
<dbReference type="GO" id="GO:0016787">
    <property type="term" value="F:hydrolase activity"/>
    <property type="evidence" value="ECO:0007669"/>
    <property type="project" value="UniProtKB-KW"/>
</dbReference>
<dbReference type="InterPro" id="IPR012676">
    <property type="entry name" value="TGS-like"/>
</dbReference>
<dbReference type="Gene3D" id="1.10.3210.10">
    <property type="entry name" value="Hypothetical protein af1432"/>
    <property type="match status" value="1"/>
</dbReference>
<dbReference type="InterPro" id="IPR007685">
    <property type="entry name" value="RelA_SpoT"/>
</dbReference>
<dbReference type="UniPathway" id="UPA00908">
    <property type="reaction ID" value="UER00884"/>
</dbReference>
<dbReference type="InterPro" id="IPR045865">
    <property type="entry name" value="ACT-like_dom_sf"/>
</dbReference>
<dbReference type="SUPFAM" id="SSF81271">
    <property type="entry name" value="TGS-like"/>
    <property type="match status" value="1"/>
</dbReference>
<dbReference type="FunFam" id="3.10.20.30:FF:000002">
    <property type="entry name" value="GTP pyrophosphokinase (RelA/SpoT)"/>
    <property type="match status" value="1"/>
</dbReference>
<dbReference type="InterPro" id="IPR012675">
    <property type="entry name" value="Beta-grasp_dom_sf"/>
</dbReference>
<dbReference type="RefSeq" id="WP_006729901.1">
    <property type="nucleotide sequence ID" value="NZ_CP045664.1"/>
</dbReference>
<evidence type="ECO:0000256" key="2">
    <source>
        <dbReference type="ARBA" id="ARBA00013251"/>
    </source>
</evidence>
<evidence type="ECO:0000256" key="1">
    <source>
        <dbReference type="ARBA" id="ARBA00004976"/>
    </source>
</evidence>
<dbReference type="FunFam" id="3.30.460.10:FF:000001">
    <property type="entry name" value="GTP pyrophosphokinase RelA"/>
    <property type="match status" value="1"/>
</dbReference>
<dbReference type="AlphaFoldDB" id="A0A6G7B8W5"/>
<dbReference type="Pfam" id="PF13291">
    <property type="entry name" value="ACT_4"/>
    <property type="match status" value="1"/>
</dbReference>
<sequence>MSKYVEMTHDEVLAACKKYMNEEHVAFVEKAYAFAKDAHEGQFRESGQPYIIHPTQVAGTLASLGLDPDTVAAGYLHDTVEDTPVTNEDIKKEFGKDVAFIVEGVTKLKKIKYKSKTHEEYLADNHRKMLIAMAKDLRVIMVKLADRLHNMHTLDHLRPDKQRRIADETLDIYAPLADRLGIGTIKWELEDMSLHYLNPQQYYRIVNLMQSKRSERERYISSAISTLKANLDDLGIKYEIFGRPKHIYSIYKKMVNKHKEFSEIYDLLAVRVIVKTVRDCYAVLGAVHTKWTPMPGRFKDYIAVPKANGYQSLHTTIIGPGGKPLEIQIRTEKMHQIAEYGVAAHWAYKEGVQTAVAETPSSKKIDMFREILELQDETKDSHEFMNSVKTDIFSDRVYVFTPKGDVYELPKGSVPLDFGYMIHSEVGAHSVGAKVNDKIVPLDYQLKNGDVVEMLTQSSATPSRDWIKLVKTSSARNKIKRFFKSEDREKNIEKGIELVEQELQTRGLSSKTYMDKSHVNTVIEHFNYHNEEELFAAAGFGEISPASIVNRLTQDLRKREENERKRQLEAEIMNAGQQKINPVSEKHESSNGVMYIKHNNGVMIQGVSDLMLRLAKCCNPVPGDEIVGYVTKGRGVTVHRADCRNINGVAKSQGRLIEVAWENIGENNTAENFNADIEIYGFSRSKFLSDVINALNSKTKNIINISGKTDNNNMAHIYATVSVRDTAHLEEIMGRLRDIANVYEVKRSVN</sequence>
<evidence type="ECO:0000256" key="4">
    <source>
        <dbReference type="ARBA" id="ARBA00048244"/>
    </source>
</evidence>
<dbReference type="CDD" id="cd05399">
    <property type="entry name" value="NT_Rel-Spo_like"/>
    <property type="match status" value="1"/>
</dbReference>
<evidence type="ECO:0000256" key="3">
    <source>
        <dbReference type="ARBA" id="ARBA00023134"/>
    </source>
</evidence>
<keyword evidence="9" id="KW-0378">Hydrolase</keyword>
<evidence type="ECO:0000259" key="8">
    <source>
        <dbReference type="PROSITE" id="PS51880"/>
    </source>
</evidence>
<dbReference type="CDD" id="cd01668">
    <property type="entry name" value="TGS_RSH"/>
    <property type="match status" value="1"/>
</dbReference>
<dbReference type="SUPFAM" id="SSF81301">
    <property type="entry name" value="Nucleotidyltransferase"/>
    <property type="match status" value="1"/>
</dbReference>
<dbReference type="CDD" id="cd00077">
    <property type="entry name" value="HDc"/>
    <property type="match status" value="1"/>
</dbReference>
<dbReference type="InterPro" id="IPR004811">
    <property type="entry name" value="RelA/Spo_fam"/>
</dbReference>
<dbReference type="PANTHER" id="PTHR21262:SF31">
    <property type="entry name" value="GTP PYROPHOSPHOKINASE"/>
    <property type="match status" value="1"/>
</dbReference>
<dbReference type="InterPro" id="IPR006674">
    <property type="entry name" value="HD_domain"/>
</dbReference>
<name>A0A6G7B8W5_9LACO</name>
<dbReference type="Pfam" id="PF02824">
    <property type="entry name" value="TGS"/>
    <property type="match status" value="1"/>
</dbReference>
<gene>
    <name evidence="9" type="ORF">G6Z83_03905</name>
</gene>
<accession>A0A6G7B8W5</accession>
<dbReference type="SMART" id="SM00954">
    <property type="entry name" value="RelA_SpoT"/>
    <property type="match status" value="1"/>
</dbReference>
<dbReference type="PANTHER" id="PTHR21262">
    <property type="entry name" value="GUANOSINE-3',5'-BIS DIPHOSPHATE 3'-PYROPHOSPHOHYDROLASE"/>
    <property type="match status" value="1"/>
</dbReference>
<comment type="function">
    <text evidence="5">In eubacteria ppGpp (guanosine 3'-diphosphate 5'-diphosphate) is a mediator of the stringent response that coordinates a variety of cellular activities in response to changes in nutritional abundance.</text>
</comment>
<feature type="domain" description="HD" evidence="7">
    <location>
        <begin position="50"/>
        <end position="151"/>
    </location>
</feature>
<dbReference type="Pfam" id="PF13328">
    <property type="entry name" value="HD_4"/>
    <property type="match status" value="1"/>
</dbReference>
<evidence type="ECO:0000259" key="6">
    <source>
        <dbReference type="PROSITE" id="PS51671"/>
    </source>
</evidence>
<dbReference type="SUPFAM" id="SSF55021">
    <property type="entry name" value="ACT-like"/>
    <property type="match status" value="1"/>
</dbReference>
<reference evidence="9 10" key="1">
    <citation type="submission" date="2020-02" db="EMBL/GenBank/DDBJ databases">
        <title>Complete genome sequences of six Lactobacillus iners strains isolated from the human vagina.</title>
        <authorList>
            <person name="France M.T."/>
            <person name="Rutt L."/>
            <person name="Narina S."/>
            <person name="Arbaugh S."/>
            <person name="Humphrys M.S."/>
            <person name="Ma B."/>
            <person name="Hayward M.R."/>
            <person name="Relman D."/>
            <person name="Kwon D.S."/>
            <person name="Ravel J."/>
        </authorList>
    </citation>
    <scope>NUCLEOTIDE SEQUENCE [LARGE SCALE GENOMIC DNA]</scope>
    <source>
        <strain evidence="9 10">C0210C1</strain>
    </source>
</reference>
<evidence type="ECO:0000313" key="9">
    <source>
        <dbReference type="EMBL" id="QIH23850.1"/>
    </source>
</evidence>
<dbReference type="Pfam" id="PF04607">
    <property type="entry name" value="RelA_SpoT"/>
    <property type="match status" value="1"/>
</dbReference>
<feature type="domain" description="TGS" evidence="8">
    <location>
        <begin position="395"/>
        <end position="456"/>
    </location>
</feature>
<dbReference type="Gene3D" id="3.30.70.260">
    <property type="match status" value="1"/>
</dbReference>
<dbReference type="Pfam" id="PF19296">
    <property type="entry name" value="RelA_AH_RIS"/>
    <property type="match status" value="1"/>
</dbReference>
<dbReference type="GO" id="GO:0005525">
    <property type="term" value="F:GTP binding"/>
    <property type="evidence" value="ECO:0007669"/>
    <property type="project" value="UniProtKB-KW"/>
</dbReference>
<dbReference type="GO" id="GO:0005886">
    <property type="term" value="C:plasma membrane"/>
    <property type="evidence" value="ECO:0007669"/>
    <property type="project" value="TreeGrafter"/>
</dbReference>
<dbReference type="InterPro" id="IPR045600">
    <property type="entry name" value="RelA/SpoT_AH_RIS"/>
</dbReference>
<dbReference type="InterPro" id="IPR002912">
    <property type="entry name" value="ACT_dom"/>
</dbReference>
<dbReference type="GO" id="GO:0008728">
    <property type="term" value="F:GTP diphosphokinase activity"/>
    <property type="evidence" value="ECO:0007669"/>
    <property type="project" value="UniProtKB-EC"/>
</dbReference>
<dbReference type="EMBL" id="CP049228">
    <property type="protein sequence ID" value="QIH23850.1"/>
    <property type="molecule type" value="Genomic_DNA"/>
</dbReference>
<dbReference type="Gene3D" id="3.10.20.30">
    <property type="match status" value="1"/>
</dbReference>